<feature type="chain" id="PRO_5039232108" evidence="2">
    <location>
        <begin position="21"/>
        <end position="338"/>
    </location>
</feature>
<evidence type="ECO:0000313" key="3">
    <source>
        <dbReference type="EMBL" id="MSV24976.1"/>
    </source>
</evidence>
<protein>
    <submittedName>
        <fullName evidence="3">TRAP transporter substrate-binding protein</fullName>
    </submittedName>
</protein>
<dbReference type="PROSITE" id="PS51257">
    <property type="entry name" value="PROKAR_LIPOPROTEIN"/>
    <property type="match status" value="1"/>
</dbReference>
<dbReference type="InterPro" id="IPR004682">
    <property type="entry name" value="TRAP_DctP"/>
</dbReference>
<dbReference type="CDD" id="cd13671">
    <property type="entry name" value="PBP2_TRAP_SBP_like_3"/>
    <property type="match status" value="1"/>
</dbReference>
<dbReference type="RefSeq" id="WP_154620754.1">
    <property type="nucleotide sequence ID" value="NZ_JBQHVT010000008.1"/>
</dbReference>
<dbReference type="NCBIfam" id="TIGR00787">
    <property type="entry name" value="dctP"/>
    <property type="match status" value="1"/>
</dbReference>
<dbReference type="PANTHER" id="PTHR33376:SF2">
    <property type="entry name" value="DICARBOXYLATE-BINDING PERIPLASMIC PROTEIN"/>
    <property type="match status" value="1"/>
</dbReference>
<keyword evidence="4" id="KW-1185">Reference proteome</keyword>
<dbReference type="Pfam" id="PF03480">
    <property type="entry name" value="DctP"/>
    <property type="match status" value="1"/>
</dbReference>
<dbReference type="GO" id="GO:0030288">
    <property type="term" value="C:outer membrane-bounded periplasmic space"/>
    <property type="evidence" value="ECO:0007669"/>
    <property type="project" value="InterPro"/>
</dbReference>
<dbReference type="InterPro" id="IPR038404">
    <property type="entry name" value="TRAP_DctP_sf"/>
</dbReference>
<dbReference type="PANTHER" id="PTHR33376">
    <property type="match status" value="1"/>
</dbReference>
<dbReference type="SUPFAM" id="SSF53850">
    <property type="entry name" value="Periplasmic binding protein-like II"/>
    <property type="match status" value="1"/>
</dbReference>
<evidence type="ECO:0000313" key="4">
    <source>
        <dbReference type="Proteomes" id="UP000430222"/>
    </source>
</evidence>
<organism evidence="3 4">
    <name type="scientific">Selenomonas montiformis</name>
    <dbReference type="NCBI Taxonomy" id="2652285"/>
    <lineage>
        <taxon>Bacteria</taxon>
        <taxon>Bacillati</taxon>
        <taxon>Bacillota</taxon>
        <taxon>Negativicutes</taxon>
        <taxon>Selenomonadales</taxon>
        <taxon>Selenomonadaceae</taxon>
        <taxon>Selenomonas</taxon>
    </lineage>
</organism>
<keyword evidence="1 2" id="KW-0732">Signal</keyword>
<dbReference type="Proteomes" id="UP000430222">
    <property type="component" value="Unassembled WGS sequence"/>
</dbReference>
<evidence type="ECO:0000256" key="1">
    <source>
        <dbReference type="ARBA" id="ARBA00022729"/>
    </source>
</evidence>
<comment type="caution">
    <text evidence="3">The sequence shown here is derived from an EMBL/GenBank/DDBJ whole genome shotgun (WGS) entry which is preliminary data.</text>
</comment>
<accession>A0A6I2V0C3</accession>
<evidence type="ECO:0000256" key="2">
    <source>
        <dbReference type="SAM" id="SignalP"/>
    </source>
</evidence>
<dbReference type="AlphaFoldDB" id="A0A6I2V0C3"/>
<name>A0A6I2V0C3_9FIRM</name>
<dbReference type="EMBL" id="VUNL01000007">
    <property type="protein sequence ID" value="MSV24976.1"/>
    <property type="molecule type" value="Genomic_DNA"/>
</dbReference>
<reference evidence="3 4" key="1">
    <citation type="submission" date="2019-08" db="EMBL/GenBank/DDBJ databases">
        <title>In-depth cultivation of the pig gut microbiome towards novel bacterial diversity and tailored functional studies.</title>
        <authorList>
            <person name="Wylensek D."/>
            <person name="Hitch T.C.A."/>
            <person name="Clavel T."/>
        </authorList>
    </citation>
    <scope>NUCLEOTIDE SEQUENCE [LARGE SCALE GENOMIC DNA]</scope>
    <source>
        <strain evidence="4">WCA-380-WT-3B3</strain>
    </source>
</reference>
<dbReference type="InterPro" id="IPR018389">
    <property type="entry name" value="DctP_fam"/>
</dbReference>
<dbReference type="GO" id="GO:0055085">
    <property type="term" value="P:transmembrane transport"/>
    <property type="evidence" value="ECO:0007669"/>
    <property type="project" value="InterPro"/>
</dbReference>
<gene>
    <name evidence="3" type="ORF">FYJ78_07230</name>
</gene>
<feature type="signal peptide" evidence="2">
    <location>
        <begin position="1"/>
        <end position="20"/>
    </location>
</feature>
<proteinExistence type="predicted"/>
<dbReference type="PIRSF" id="PIRSF006470">
    <property type="entry name" value="DctB"/>
    <property type="match status" value="1"/>
</dbReference>
<dbReference type="Gene3D" id="3.40.190.170">
    <property type="entry name" value="Bacterial extracellular solute-binding protein, family 7"/>
    <property type="match status" value="1"/>
</dbReference>
<sequence>MTWKKNVLAALSVLAVGTMALTGCGGNSSSSSGSGDKIVLRYAENQVKDYPTTQAAQKFADLVKEKTNGRITVEVYDSGQLGDEKSVIEQVQFGGIDMSRVSLTPLSEFSRNLMALQLPYLYRDSEHMWKVLDGDIGKELLKSTEDSGIVGLSWYDAGARNFYNSKREIKSLADMQGLKIRVQESSMMMDMVKALGANPTPMPYGEVYSGLQTNVIDGAENNWPSYESTSHYEVAKYYVVDEHSRVPEMQIISKQTMDKLSADDQKIIRECAAESAKYERQLWAEREKASEEKVRAGGAVITRLSDAARAEFIKAVQPLYEKYGAEYKDLIQKIRDVK</sequence>
<dbReference type="GO" id="GO:0030246">
    <property type="term" value="F:carbohydrate binding"/>
    <property type="evidence" value="ECO:0007669"/>
    <property type="project" value="TreeGrafter"/>
</dbReference>
<dbReference type="NCBIfam" id="NF037995">
    <property type="entry name" value="TRAP_S1"/>
    <property type="match status" value="1"/>
</dbReference>